<evidence type="ECO:0000313" key="9">
    <source>
        <dbReference type="EMBL" id="RTH01630.1"/>
    </source>
</evidence>
<evidence type="ECO:0000313" key="26">
    <source>
        <dbReference type="Proteomes" id="UP000287306"/>
    </source>
</evidence>
<evidence type="ECO:0000313" key="16">
    <source>
        <dbReference type="EMBL" id="RTI03196.1"/>
    </source>
</evidence>
<evidence type="ECO:0000313" key="11">
    <source>
        <dbReference type="EMBL" id="RTH14579.1"/>
    </source>
</evidence>
<evidence type="ECO:0000256" key="3">
    <source>
        <dbReference type="ARBA" id="ARBA00022722"/>
    </source>
</evidence>
<evidence type="ECO:0000256" key="1">
    <source>
        <dbReference type="ARBA" id="ARBA00006620"/>
    </source>
</evidence>
<dbReference type="Gene3D" id="3.30.920.30">
    <property type="entry name" value="Hypothetical protein"/>
    <property type="match status" value="1"/>
</dbReference>
<dbReference type="Proteomes" id="UP000286734">
    <property type="component" value="Unassembled WGS sequence"/>
</dbReference>
<dbReference type="Proteomes" id="UP000287467">
    <property type="component" value="Unassembled WGS sequence"/>
</dbReference>
<gene>
    <name evidence="20" type="ORF">CSW14_06810</name>
    <name evidence="19" type="ORF">CSW23_09045</name>
    <name evidence="17" type="ORF">CSW25_09335</name>
    <name evidence="18" type="ORF">CSW27_09625</name>
    <name evidence="16" type="ORF">CSW29_01110</name>
    <name evidence="14" type="ORF">CSW33_08720</name>
    <name evidence="15" type="ORF">CSW37_08270</name>
    <name evidence="13" type="ORF">CSW38_09085</name>
    <name evidence="12" type="ORF">CSW40_14950</name>
    <name evidence="11" type="ORF">CSW41_11905</name>
    <name evidence="9" type="ORF">CSW45_09730</name>
    <name evidence="10" type="ORF">CSW47_11855</name>
    <name evidence="8" type="ORF">CSW50_13425</name>
</gene>
<dbReference type="AlphaFoldDB" id="A0A348XNE5"/>
<dbReference type="Proteomes" id="UP000288082">
    <property type="component" value="Unassembled WGS sequence"/>
</dbReference>
<protein>
    <submittedName>
        <fullName evidence="16">Addiction module toxin, HicA family</fullName>
    </submittedName>
</protein>
<evidence type="ECO:0000313" key="14">
    <source>
        <dbReference type="EMBL" id="RTH31118.1"/>
    </source>
</evidence>
<evidence type="ECO:0000313" key="10">
    <source>
        <dbReference type="EMBL" id="RTH01823.1"/>
    </source>
</evidence>
<evidence type="ECO:0000313" key="17">
    <source>
        <dbReference type="EMBL" id="RTI06211.1"/>
    </source>
</evidence>
<keyword evidence="4" id="KW-0255">Endonuclease</keyword>
<keyword evidence="2" id="KW-1277">Toxin-antitoxin system</keyword>
<dbReference type="EMBL" id="PELV01000403">
    <property type="protein sequence ID" value="RTH14579.1"/>
    <property type="molecule type" value="Genomic_DNA"/>
</dbReference>
<evidence type="ECO:0000313" key="30">
    <source>
        <dbReference type="Proteomes" id="UP000288051"/>
    </source>
</evidence>
<evidence type="ECO:0000313" key="20">
    <source>
        <dbReference type="EMBL" id="RTI55056.1"/>
    </source>
</evidence>
<proteinExistence type="inferred from homology"/>
<evidence type="ECO:0000313" key="24">
    <source>
        <dbReference type="Proteomes" id="UP000286928"/>
    </source>
</evidence>
<dbReference type="Proteomes" id="UP000286910">
    <property type="component" value="Unassembled WGS sequence"/>
</dbReference>
<dbReference type="EMBL" id="PELR01000346">
    <property type="protein sequence ID" value="RTH01630.1"/>
    <property type="molecule type" value="Genomic_DNA"/>
</dbReference>
<evidence type="ECO:0000256" key="2">
    <source>
        <dbReference type="ARBA" id="ARBA00022649"/>
    </source>
</evidence>
<dbReference type="SUPFAM" id="SSF54786">
    <property type="entry name" value="YcfA/nrd intein domain"/>
    <property type="match status" value="1"/>
</dbReference>
<evidence type="ECO:0000313" key="27">
    <source>
        <dbReference type="Proteomes" id="UP000287439"/>
    </source>
</evidence>
<evidence type="ECO:0000313" key="33">
    <source>
        <dbReference type="Proteomes" id="UP000288347"/>
    </source>
</evidence>
<evidence type="ECO:0000313" key="25">
    <source>
        <dbReference type="Proteomes" id="UP000287155"/>
    </source>
</evidence>
<evidence type="ECO:0000256" key="7">
    <source>
        <dbReference type="ARBA" id="ARBA00023016"/>
    </source>
</evidence>
<keyword evidence="6" id="KW-0694">RNA-binding</keyword>
<dbReference type="EMBL" id="PELM01000475">
    <property type="protein sequence ID" value="RTG99149.1"/>
    <property type="molecule type" value="Genomic_DNA"/>
</dbReference>
<keyword evidence="7" id="KW-0346">Stress response</keyword>
<comment type="caution">
    <text evidence="16">The sequence shown here is derived from an EMBL/GenBank/DDBJ whole genome shotgun (WGS) entry which is preliminary data.</text>
</comment>
<dbReference type="EMBL" id="PEML01000279">
    <property type="protein sequence ID" value="RTI06211.1"/>
    <property type="molecule type" value="Genomic_DNA"/>
</dbReference>
<evidence type="ECO:0000313" key="8">
    <source>
        <dbReference type="EMBL" id="RTG99149.1"/>
    </source>
</evidence>
<dbReference type="Proteomes" id="UP000287439">
    <property type="component" value="Unassembled WGS sequence"/>
</dbReference>
<evidence type="ECO:0000256" key="6">
    <source>
        <dbReference type="ARBA" id="ARBA00022884"/>
    </source>
</evidence>
<dbReference type="EMBL" id="PEMJ01000319">
    <property type="protein sequence ID" value="RTI12760.1"/>
    <property type="molecule type" value="Genomic_DNA"/>
</dbReference>
<dbReference type="EMBL" id="PEMN01000331">
    <property type="protein sequence ID" value="RTI15052.1"/>
    <property type="molecule type" value="Genomic_DNA"/>
</dbReference>
<dbReference type="GO" id="GO:0003729">
    <property type="term" value="F:mRNA binding"/>
    <property type="evidence" value="ECO:0007669"/>
    <property type="project" value="InterPro"/>
</dbReference>
<evidence type="ECO:0000313" key="31">
    <source>
        <dbReference type="Proteomes" id="UP000288073"/>
    </source>
</evidence>
<dbReference type="Proteomes" id="UP000286712">
    <property type="component" value="Unassembled WGS sequence"/>
</dbReference>
<organism evidence="16 33">
    <name type="scientific">Thermus scotoductus</name>
    <dbReference type="NCBI Taxonomy" id="37636"/>
    <lineage>
        <taxon>Bacteria</taxon>
        <taxon>Thermotogati</taxon>
        <taxon>Deinococcota</taxon>
        <taxon>Deinococci</taxon>
        <taxon>Thermales</taxon>
        <taxon>Thermaceae</taxon>
        <taxon>Thermus</taxon>
    </lineage>
</organism>
<dbReference type="Proteomes" id="UP000288073">
    <property type="component" value="Unassembled WGS sequence"/>
</dbReference>
<dbReference type="EMBL" id="PELP01000420">
    <property type="protein sequence ID" value="RTH01823.1"/>
    <property type="molecule type" value="Genomic_DNA"/>
</dbReference>
<evidence type="ECO:0000313" key="18">
    <source>
        <dbReference type="EMBL" id="RTI12760.1"/>
    </source>
</evidence>
<dbReference type="EMBL" id="PELZ01000277">
    <property type="protein sequence ID" value="RTH35284.1"/>
    <property type="molecule type" value="Genomic_DNA"/>
</dbReference>
<dbReference type="InterPro" id="IPR038570">
    <property type="entry name" value="HicA_sf"/>
</dbReference>
<evidence type="ECO:0000313" key="29">
    <source>
        <dbReference type="Proteomes" id="UP000287962"/>
    </source>
</evidence>
<evidence type="ECO:0000256" key="4">
    <source>
        <dbReference type="ARBA" id="ARBA00022759"/>
    </source>
</evidence>
<reference evidence="17" key="1">
    <citation type="submission" date="2017-10" db="EMBL/GenBank/DDBJ databases">
        <authorList>
            <person name="Wilpiszeski R.L."/>
            <person name="Zhidan Z."/>
            <person name="House C.H."/>
        </authorList>
    </citation>
    <scope>NUCLEOTIDE SEQUENCE</scope>
    <source>
        <strain evidence="17">12_S12</strain>
    </source>
</reference>
<dbReference type="GO" id="GO:0016787">
    <property type="term" value="F:hydrolase activity"/>
    <property type="evidence" value="ECO:0007669"/>
    <property type="project" value="UniProtKB-KW"/>
</dbReference>
<evidence type="ECO:0000313" key="23">
    <source>
        <dbReference type="Proteomes" id="UP000286910"/>
    </source>
</evidence>
<keyword evidence="3" id="KW-0540">Nuclease</keyword>
<accession>A0A348XNE5</accession>
<comment type="similarity">
    <text evidence="1">Belongs to the HicA mRNA interferase family.</text>
</comment>
<evidence type="ECO:0000313" key="13">
    <source>
        <dbReference type="EMBL" id="RTH24361.1"/>
    </source>
</evidence>
<evidence type="ECO:0000313" key="22">
    <source>
        <dbReference type="Proteomes" id="UP000286734"/>
    </source>
</evidence>
<evidence type="ECO:0000313" key="21">
    <source>
        <dbReference type="Proteomes" id="UP000286712"/>
    </source>
</evidence>
<keyword evidence="5" id="KW-0378">Hydrolase</keyword>
<dbReference type="EMBL" id="PEMW01000199">
    <property type="protein sequence ID" value="RTI55056.1"/>
    <property type="molecule type" value="Genomic_DNA"/>
</dbReference>
<dbReference type="EMBL" id="PEMH01000022">
    <property type="protein sequence ID" value="RTI03196.1"/>
    <property type="molecule type" value="Genomic_DNA"/>
</dbReference>
<reference evidence="21 22" key="2">
    <citation type="journal article" date="2019" name="Extremophiles">
        <title>Biogeography of thermophiles and predominance of Thermus scotoductus in domestic water heaters.</title>
        <authorList>
            <person name="Wilpiszeski R.L."/>
            <person name="Zhang Z."/>
            <person name="House C.H."/>
        </authorList>
    </citation>
    <scope>NUCLEOTIDE SEQUENCE [LARGE SCALE GENOMIC DNA]</scope>
    <source>
        <strain evidence="19 31">10_S10</strain>
        <strain evidence="17 29">12_S12</strain>
        <strain evidence="18 25">14_S14</strain>
        <strain evidence="16 33">16_S16</strain>
        <strain evidence="20 28">1_S1</strain>
        <strain evidence="14 24">20_S20</strain>
        <strain evidence="15 30">24_S24</strain>
        <strain evidence="13 26">25_S25</strain>
        <strain evidence="12 21">27_S27</strain>
        <strain evidence="11 27">28_S28</strain>
        <strain evidence="9 23">32_S32</strain>
        <strain evidence="10 22">34_S34</strain>
        <strain evidence="8 32">38_S38</strain>
    </source>
</reference>
<dbReference type="EMBL" id="PEMD01000278">
    <property type="protein sequence ID" value="RTH31118.1"/>
    <property type="molecule type" value="Genomic_DNA"/>
</dbReference>
<evidence type="ECO:0000313" key="19">
    <source>
        <dbReference type="EMBL" id="RTI15052.1"/>
    </source>
</evidence>
<dbReference type="InterPro" id="IPR012933">
    <property type="entry name" value="HicA_mRNA_interferase"/>
</dbReference>
<dbReference type="RefSeq" id="WP_015716116.1">
    <property type="nucleotide sequence ID" value="NZ_DAHVNI010000028.1"/>
</dbReference>
<evidence type="ECO:0000313" key="28">
    <source>
        <dbReference type="Proteomes" id="UP000287467"/>
    </source>
</evidence>
<dbReference type="Proteomes" id="UP000288051">
    <property type="component" value="Unassembled WGS sequence"/>
</dbReference>
<dbReference type="GeneID" id="93866391"/>
<dbReference type="EMBL" id="PELW01000427">
    <property type="protein sequence ID" value="RTH20604.1"/>
    <property type="molecule type" value="Genomic_DNA"/>
</dbReference>
<dbReference type="GO" id="GO:0004519">
    <property type="term" value="F:endonuclease activity"/>
    <property type="evidence" value="ECO:0007669"/>
    <property type="project" value="UniProtKB-KW"/>
</dbReference>
<dbReference type="Proteomes" id="UP000287962">
    <property type="component" value="Unassembled WGS sequence"/>
</dbReference>
<dbReference type="Proteomes" id="UP000288347">
    <property type="component" value="Unassembled WGS sequence"/>
</dbReference>
<dbReference type="Proteomes" id="UP000287155">
    <property type="component" value="Unassembled WGS sequence"/>
</dbReference>
<dbReference type="Proteomes" id="UP000286928">
    <property type="component" value="Unassembled WGS sequence"/>
</dbReference>
<evidence type="ECO:0000313" key="12">
    <source>
        <dbReference type="EMBL" id="RTH20604.1"/>
    </source>
</evidence>
<sequence length="68" mass="7751">MPPRPEEVARKLQRLGFVERMAKGGHRLYAHPDGRIAVIPFHSGELPKGTFKKILKQAGLTEEEFRNL</sequence>
<dbReference type="Pfam" id="PF07927">
    <property type="entry name" value="HicA_toxin"/>
    <property type="match status" value="1"/>
</dbReference>
<evidence type="ECO:0000313" key="32">
    <source>
        <dbReference type="Proteomes" id="UP000288082"/>
    </source>
</evidence>
<evidence type="ECO:0000256" key="5">
    <source>
        <dbReference type="ARBA" id="ARBA00022801"/>
    </source>
</evidence>
<evidence type="ECO:0000313" key="15">
    <source>
        <dbReference type="EMBL" id="RTH35284.1"/>
    </source>
</evidence>
<dbReference type="Proteomes" id="UP000287306">
    <property type="component" value="Unassembled WGS sequence"/>
</dbReference>
<keyword evidence="29" id="KW-1185">Reference proteome</keyword>
<name>A0A348XNE5_THESC</name>
<dbReference type="EMBL" id="PELY01000310">
    <property type="protein sequence ID" value="RTH24361.1"/>
    <property type="molecule type" value="Genomic_DNA"/>
</dbReference>